<proteinExistence type="predicted"/>
<organism evidence="1">
    <name type="scientific">Cucumis melo</name>
    <name type="common">Muskmelon</name>
    <dbReference type="NCBI Taxonomy" id="3656"/>
    <lineage>
        <taxon>Eukaryota</taxon>
        <taxon>Viridiplantae</taxon>
        <taxon>Streptophyta</taxon>
        <taxon>Embryophyta</taxon>
        <taxon>Tracheophyta</taxon>
        <taxon>Spermatophyta</taxon>
        <taxon>Magnoliopsida</taxon>
        <taxon>eudicotyledons</taxon>
        <taxon>Gunneridae</taxon>
        <taxon>Pentapetalae</taxon>
        <taxon>rosids</taxon>
        <taxon>fabids</taxon>
        <taxon>Cucurbitales</taxon>
        <taxon>Cucurbitaceae</taxon>
        <taxon>Benincaseae</taxon>
        <taxon>Cucumis</taxon>
    </lineage>
</organism>
<reference evidence="1" key="1">
    <citation type="submission" date="2023-03" db="UniProtKB">
        <authorList>
            <consortium name="EnsemblPlants"/>
        </authorList>
    </citation>
    <scope>IDENTIFICATION</scope>
</reference>
<dbReference type="AlphaFoldDB" id="A0A9I9DT05"/>
<accession>A0A9I9DT05</accession>
<dbReference type="EnsemblPlants" id="MELO3C023112.2.1">
    <property type="protein sequence ID" value="MELO3C023112.2.1"/>
    <property type="gene ID" value="MELO3C023112.2"/>
</dbReference>
<sequence length="113" mass="13289">MRLRIETNDAGSFPTWVKTKVEKRREEERLHIGGALRRRSRHDKQLQCDSSTVRQIPEDGDGAMLSRIKTLRLGFQMTGREMVKMSLIDDERWRRCRTTATTTKRKKIGEDGW</sequence>
<evidence type="ECO:0000313" key="1">
    <source>
        <dbReference type="EnsemblPlants" id="MELO3C023112.2.1"/>
    </source>
</evidence>
<protein>
    <submittedName>
        <fullName evidence="1">Uncharacterized protein</fullName>
    </submittedName>
</protein>
<name>A0A9I9DT05_CUCME</name>
<dbReference type="Gramene" id="MELO3C023112.2.1">
    <property type="protein sequence ID" value="MELO3C023112.2.1"/>
    <property type="gene ID" value="MELO3C023112.2"/>
</dbReference>